<evidence type="ECO:0000256" key="2">
    <source>
        <dbReference type="ARBA" id="ARBA00008048"/>
    </source>
</evidence>
<dbReference type="OMA" id="FHEDCRN"/>
<dbReference type="FunCoup" id="A0A7M7RCG2">
    <property type="interactions" value="1295"/>
</dbReference>
<accession>A0A7M7RCG2</accession>
<evidence type="ECO:0000256" key="1">
    <source>
        <dbReference type="ARBA" id="ARBA00004123"/>
    </source>
</evidence>
<dbReference type="InterPro" id="IPR021627">
    <property type="entry name" value="Mediator_Med27"/>
</dbReference>
<evidence type="ECO:0000313" key="7">
    <source>
        <dbReference type="EnsemblMetazoa" id="XP_780142"/>
    </source>
</evidence>
<dbReference type="PANTHER" id="PTHR13130:SF4">
    <property type="entry name" value="MEDIATOR OF RNA POLYMERASE II TRANSCRIPTION SUBUNIT 27"/>
    <property type="match status" value="1"/>
</dbReference>
<evidence type="ECO:0000256" key="3">
    <source>
        <dbReference type="ARBA" id="ARBA00023015"/>
    </source>
</evidence>
<keyword evidence="5" id="KW-0539">Nucleus</keyword>
<protein>
    <recommendedName>
        <fullName evidence="9">Mediator of RNA polymerase II transcription subunit 27</fullName>
    </recommendedName>
</protein>
<keyword evidence="8" id="KW-1185">Reference proteome</keyword>
<reference evidence="8" key="1">
    <citation type="submission" date="2015-02" db="EMBL/GenBank/DDBJ databases">
        <title>Genome sequencing for Strongylocentrotus purpuratus.</title>
        <authorList>
            <person name="Murali S."/>
            <person name="Liu Y."/>
            <person name="Vee V."/>
            <person name="English A."/>
            <person name="Wang M."/>
            <person name="Skinner E."/>
            <person name="Han Y."/>
            <person name="Muzny D.M."/>
            <person name="Worley K.C."/>
            <person name="Gibbs R.A."/>
        </authorList>
    </citation>
    <scope>NUCLEOTIDE SEQUENCE</scope>
</reference>
<proteinExistence type="inferred from homology"/>
<feature type="region of interest" description="Disordered" evidence="6">
    <location>
        <begin position="125"/>
        <end position="150"/>
    </location>
</feature>
<dbReference type="Pfam" id="PF11571">
    <property type="entry name" value="Med27"/>
    <property type="match status" value="1"/>
</dbReference>
<dbReference type="EnsemblMetazoa" id="XM_775049">
    <property type="protein sequence ID" value="XP_780142"/>
    <property type="gene ID" value="LOC574681"/>
</dbReference>
<dbReference type="GO" id="GO:0003713">
    <property type="term" value="F:transcription coactivator activity"/>
    <property type="evidence" value="ECO:0000318"/>
    <property type="project" value="GO_Central"/>
</dbReference>
<evidence type="ECO:0000313" key="8">
    <source>
        <dbReference type="Proteomes" id="UP000007110"/>
    </source>
</evidence>
<evidence type="ECO:0000256" key="5">
    <source>
        <dbReference type="ARBA" id="ARBA00023242"/>
    </source>
</evidence>
<dbReference type="Proteomes" id="UP000007110">
    <property type="component" value="Unassembled WGS sequence"/>
</dbReference>
<dbReference type="GO" id="GO:0006357">
    <property type="term" value="P:regulation of transcription by RNA polymerase II"/>
    <property type="evidence" value="ECO:0000318"/>
    <property type="project" value="GO_Central"/>
</dbReference>
<dbReference type="CTD" id="9442"/>
<keyword evidence="3" id="KW-0805">Transcription regulation</keyword>
<sequence>MATALENANLLSRAILTTQKLRISVSKTFNHMKDGIKVSQDEHGAPKSFASQLQEDLFLINESFIELEKLTMAVRRQREAETIGNTGALSMDPVTDKTPLYPKALETYKWATRLREHSAHSQAFLNNSSIKRSSGSGGSPAKRRKTAPTNLNISTQAVDNLVMNVNRQFHDVKITKIQLNPTVLQVYVSRTLQAIIVLRGLLIERVLIRAHHENTLNDDGTLDLWTASKYEVFQKITEHATAASLRYYLPTMQDLSFRSFMHWLNSFSKLFSTPCRLCGKYIKDNLPPTWRCFRTVEPYHECCRP</sequence>
<dbReference type="PANTHER" id="PTHR13130">
    <property type="entry name" value="34 KDA TRANSCRIPTIONAL CO-ACTIVATOR-RELATED"/>
    <property type="match status" value="1"/>
</dbReference>
<evidence type="ECO:0000256" key="6">
    <source>
        <dbReference type="SAM" id="MobiDB-lite"/>
    </source>
</evidence>
<dbReference type="GeneID" id="574681"/>
<dbReference type="RefSeq" id="XP_780142.3">
    <property type="nucleotide sequence ID" value="XM_775049.5"/>
</dbReference>
<evidence type="ECO:0008006" key="9">
    <source>
        <dbReference type="Google" id="ProtNLM"/>
    </source>
</evidence>
<dbReference type="KEGG" id="spu:574681"/>
<comment type="subcellular location">
    <subcellularLocation>
        <location evidence="1">Nucleus</location>
    </subcellularLocation>
</comment>
<organism evidence="7 8">
    <name type="scientific">Strongylocentrotus purpuratus</name>
    <name type="common">Purple sea urchin</name>
    <dbReference type="NCBI Taxonomy" id="7668"/>
    <lineage>
        <taxon>Eukaryota</taxon>
        <taxon>Metazoa</taxon>
        <taxon>Echinodermata</taxon>
        <taxon>Eleutherozoa</taxon>
        <taxon>Echinozoa</taxon>
        <taxon>Echinoidea</taxon>
        <taxon>Euechinoidea</taxon>
        <taxon>Echinacea</taxon>
        <taxon>Camarodonta</taxon>
        <taxon>Echinidea</taxon>
        <taxon>Strongylocentrotidae</taxon>
        <taxon>Strongylocentrotus</taxon>
    </lineage>
</organism>
<comment type="similarity">
    <text evidence="2">Belongs to the Mediator complex subunit 27 family.</text>
</comment>
<name>A0A7M7RCG2_STRPU</name>
<dbReference type="InParanoid" id="A0A7M7RCG2"/>
<evidence type="ECO:0000256" key="4">
    <source>
        <dbReference type="ARBA" id="ARBA00023163"/>
    </source>
</evidence>
<dbReference type="GO" id="GO:0016592">
    <property type="term" value="C:mediator complex"/>
    <property type="evidence" value="ECO:0000318"/>
    <property type="project" value="GO_Central"/>
</dbReference>
<dbReference type="OrthoDB" id="1868004at2759"/>
<dbReference type="AlphaFoldDB" id="A0A7M7RCG2"/>
<reference evidence="7" key="2">
    <citation type="submission" date="2021-01" db="UniProtKB">
        <authorList>
            <consortium name="EnsemblMetazoa"/>
        </authorList>
    </citation>
    <scope>IDENTIFICATION</scope>
</reference>
<keyword evidence="4" id="KW-0804">Transcription</keyword>